<evidence type="ECO:0000313" key="1">
    <source>
        <dbReference type="EMBL" id="KAF3457365.1"/>
    </source>
</evidence>
<evidence type="ECO:0000313" key="2">
    <source>
        <dbReference type="Proteomes" id="UP000796880"/>
    </source>
</evidence>
<dbReference type="Proteomes" id="UP000796880">
    <property type="component" value="Unassembled WGS sequence"/>
</dbReference>
<sequence>MGQYVNRVSRLFLESCDSPVEEPVAVRVVILVKDPSSISHSERMSYRGNILSTSGGEYRDVGLDEDSARRELEGRRQNVSMFLHGEATMIPTRSGEQLAMTLLVVAQGLEVPPVAVMSRAVDEDMEDSIGSEDYVAHGYSFEPVNPEDFNPWDDTNSR</sequence>
<dbReference type="AlphaFoldDB" id="A0A8K0HT49"/>
<proteinExistence type="predicted"/>
<organism evidence="1 2">
    <name type="scientific">Rhamnella rubrinervis</name>
    <dbReference type="NCBI Taxonomy" id="2594499"/>
    <lineage>
        <taxon>Eukaryota</taxon>
        <taxon>Viridiplantae</taxon>
        <taxon>Streptophyta</taxon>
        <taxon>Embryophyta</taxon>
        <taxon>Tracheophyta</taxon>
        <taxon>Spermatophyta</taxon>
        <taxon>Magnoliopsida</taxon>
        <taxon>eudicotyledons</taxon>
        <taxon>Gunneridae</taxon>
        <taxon>Pentapetalae</taxon>
        <taxon>rosids</taxon>
        <taxon>fabids</taxon>
        <taxon>Rosales</taxon>
        <taxon>Rhamnaceae</taxon>
        <taxon>rhamnoid group</taxon>
        <taxon>Rhamneae</taxon>
        <taxon>Rhamnella</taxon>
    </lineage>
</organism>
<dbReference type="EMBL" id="VOIH02000001">
    <property type="protein sequence ID" value="KAF3457365.1"/>
    <property type="molecule type" value="Genomic_DNA"/>
</dbReference>
<keyword evidence="2" id="KW-1185">Reference proteome</keyword>
<comment type="caution">
    <text evidence="1">The sequence shown here is derived from an EMBL/GenBank/DDBJ whole genome shotgun (WGS) entry which is preliminary data.</text>
</comment>
<gene>
    <name evidence="1" type="ORF">FNV43_RR02022</name>
</gene>
<accession>A0A8K0HT49</accession>
<name>A0A8K0HT49_9ROSA</name>
<reference evidence="1" key="1">
    <citation type="submission" date="2020-03" db="EMBL/GenBank/DDBJ databases">
        <title>A high-quality chromosome-level genome assembly of a woody plant with both climbing and erect habits, Rhamnella rubrinervis.</title>
        <authorList>
            <person name="Lu Z."/>
            <person name="Yang Y."/>
            <person name="Zhu X."/>
            <person name="Sun Y."/>
        </authorList>
    </citation>
    <scope>NUCLEOTIDE SEQUENCE</scope>
    <source>
        <strain evidence="1">BYM</strain>
        <tissue evidence="1">Leaf</tissue>
    </source>
</reference>
<protein>
    <submittedName>
        <fullName evidence="1">Uncharacterized protein</fullName>
    </submittedName>
</protein>